<evidence type="ECO:0000313" key="12">
    <source>
        <dbReference type="EMBL" id="CAK5280502.1"/>
    </source>
</evidence>
<evidence type="ECO:0000256" key="11">
    <source>
        <dbReference type="SAM" id="Phobius"/>
    </source>
</evidence>
<feature type="repeat" description="Solcar" evidence="9">
    <location>
        <begin position="15"/>
        <end position="102"/>
    </location>
</feature>
<feature type="transmembrane region" description="Helical" evidence="11">
    <location>
        <begin position="20"/>
        <end position="38"/>
    </location>
</feature>
<evidence type="ECO:0000256" key="8">
    <source>
        <dbReference type="ARBA" id="ARBA00023136"/>
    </source>
</evidence>
<dbReference type="Proteomes" id="UP001295794">
    <property type="component" value="Unassembled WGS sequence"/>
</dbReference>
<keyword evidence="5" id="KW-0677">Repeat</keyword>
<keyword evidence="6 11" id="KW-1133">Transmembrane helix</keyword>
<gene>
    <name evidence="12" type="ORF">MYCIT1_LOCUS30997</name>
</gene>
<dbReference type="PROSITE" id="PS50920">
    <property type="entry name" value="SOLCAR"/>
    <property type="match status" value="1"/>
</dbReference>
<reference evidence="12" key="1">
    <citation type="submission" date="2023-11" db="EMBL/GenBank/DDBJ databases">
        <authorList>
            <person name="De Vega J J."/>
            <person name="De Vega J J."/>
        </authorList>
    </citation>
    <scope>NUCLEOTIDE SEQUENCE</scope>
</reference>
<evidence type="ECO:0008006" key="14">
    <source>
        <dbReference type="Google" id="ProtNLM"/>
    </source>
</evidence>
<comment type="similarity">
    <text evidence="2 10">Belongs to the mitochondrial carrier (TC 2.A.29) family.</text>
</comment>
<dbReference type="Pfam" id="PF00153">
    <property type="entry name" value="Mito_carr"/>
    <property type="match status" value="1"/>
</dbReference>
<dbReference type="InterPro" id="IPR023395">
    <property type="entry name" value="MCP_dom_sf"/>
</dbReference>
<dbReference type="PANTHER" id="PTHR45624">
    <property type="entry name" value="MITOCHONDRIAL BASIC AMINO ACIDS TRANSPORTER-RELATED"/>
    <property type="match status" value="1"/>
</dbReference>
<comment type="subcellular location">
    <subcellularLocation>
        <location evidence="1">Mitochondrion membrane</location>
        <topology evidence="1">Multi-pass membrane protein</topology>
    </subcellularLocation>
</comment>
<dbReference type="InterPro" id="IPR050567">
    <property type="entry name" value="Mitochondrial_Carrier"/>
</dbReference>
<evidence type="ECO:0000256" key="6">
    <source>
        <dbReference type="ARBA" id="ARBA00022989"/>
    </source>
</evidence>
<evidence type="ECO:0000256" key="2">
    <source>
        <dbReference type="ARBA" id="ARBA00006375"/>
    </source>
</evidence>
<evidence type="ECO:0000313" key="13">
    <source>
        <dbReference type="Proteomes" id="UP001295794"/>
    </source>
</evidence>
<evidence type="ECO:0000256" key="3">
    <source>
        <dbReference type="ARBA" id="ARBA00022448"/>
    </source>
</evidence>
<dbReference type="Gene3D" id="1.50.40.10">
    <property type="entry name" value="Mitochondrial carrier domain"/>
    <property type="match status" value="1"/>
</dbReference>
<evidence type="ECO:0000256" key="10">
    <source>
        <dbReference type="RuleBase" id="RU000488"/>
    </source>
</evidence>
<accession>A0AAD2HUQ8</accession>
<evidence type="ECO:0000256" key="4">
    <source>
        <dbReference type="ARBA" id="ARBA00022692"/>
    </source>
</evidence>
<dbReference type="GO" id="GO:0031966">
    <property type="term" value="C:mitochondrial membrane"/>
    <property type="evidence" value="ECO:0007669"/>
    <property type="project" value="UniProtKB-SubCell"/>
</dbReference>
<dbReference type="EMBL" id="CAVNYO010000440">
    <property type="protein sequence ID" value="CAK5280502.1"/>
    <property type="molecule type" value="Genomic_DNA"/>
</dbReference>
<keyword evidence="13" id="KW-1185">Reference proteome</keyword>
<keyword evidence="3 10" id="KW-0813">Transport</keyword>
<dbReference type="GO" id="GO:0000064">
    <property type="term" value="F:L-ornithine transmembrane transporter activity"/>
    <property type="evidence" value="ECO:0007669"/>
    <property type="project" value="TreeGrafter"/>
</dbReference>
<sequence>MRGLSYLRGTPYELNLGVSNLISGGVASLYFWAAAIPFDRIKNQMMSHSNSDYRRPSFISVAHQIHREEGLRGFYRGLTPCFIRAFPSNACAFFVYEGILRWLATEKTRG</sequence>
<evidence type="ECO:0000256" key="1">
    <source>
        <dbReference type="ARBA" id="ARBA00004225"/>
    </source>
</evidence>
<evidence type="ECO:0000256" key="5">
    <source>
        <dbReference type="ARBA" id="ARBA00022737"/>
    </source>
</evidence>
<keyword evidence="4 9" id="KW-0812">Transmembrane</keyword>
<evidence type="ECO:0000256" key="9">
    <source>
        <dbReference type="PROSITE-ProRule" id="PRU00282"/>
    </source>
</evidence>
<dbReference type="GO" id="GO:1990575">
    <property type="term" value="P:mitochondrial L-ornithine transmembrane transport"/>
    <property type="evidence" value="ECO:0007669"/>
    <property type="project" value="TreeGrafter"/>
</dbReference>
<protein>
    <recommendedName>
        <fullName evidence="14">Mitochondrial carrier protein</fullName>
    </recommendedName>
</protein>
<keyword evidence="8 9" id="KW-0472">Membrane</keyword>
<dbReference type="SUPFAM" id="SSF103506">
    <property type="entry name" value="Mitochondrial carrier"/>
    <property type="match status" value="1"/>
</dbReference>
<dbReference type="InterPro" id="IPR018108">
    <property type="entry name" value="MCP_transmembrane"/>
</dbReference>
<organism evidence="12 13">
    <name type="scientific">Mycena citricolor</name>
    <dbReference type="NCBI Taxonomy" id="2018698"/>
    <lineage>
        <taxon>Eukaryota</taxon>
        <taxon>Fungi</taxon>
        <taxon>Dikarya</taxon>
        <taxon>Basidiomycota</taxon>
        <taxon>Agaricomycotina</taxon>
        <taxon>Agaricomycetes</taxon>
        <taxon>Agaricomycetidae</taxon>
        <taxon>Agaricales</taxon>
        <taxon>Marasmiineae</taxon>
        <taxon>Mycenaceae</taxon>
        <taxon>Mycena</taxon>
    </lineage>
</organism>
<comment type="caution">
    <text evidence="12">The sequence shown here is derived from an EMBL/GenBank/DDBJ whole genome shotgun (WGS) entry which is preliminary data.</text>
</comment>
<name>A0AAD2HUQ8_9AGAR</name>
<dbReference type="PANTHER" id="PTHR45624:SF57">
    <property type="entry name" value="MITOCHONDRIAL SUBSTRATE CARRIER FAMILY PROTEIN L"/>
    <property type="match status" value="1"/>
</dbReference>
<dbReference type="AlphaFoldDB" id="A0AAD2HUQ8"/>
<proteinExistence type="inferred from homology"/>
<evidence type="ECO:0000256" key="7">
    <source>
        <dbReference type="ARBA" id="ARBA00023128"/>
    </source>
</evidence>
<keyword evidence="7" id="KW-0496">Mitochondrion</keyword>